<feature type="compositionally biased region" description="Basic and acidic residues" evidence="4">
    <location>
        <begin position="954"/>
        <end position="970"/>
    </location>
</feature>
<name>A0A8X6TMP0_NEPPI</name>
<dbReference type="Proteomes" id="UP000887013">
    <property type="component" value="Unassembled WGS sequence"/>
</dbReference>
<dbReference type="OrthoDB" id="405996at2759"/>
<feature type="domain" description="SAC" evidence="5">
    <location>
        <begin position="157"/>
        <end position="609"/>
    </location>
</feature>
<evidence type="ECO:0000256" key="4">
    <source>
        <dbReference type="SAM" id="MobiDB-lite"/>
    </source>
</evidence>
<keyword evidence="2" id="KW-0378">Hydrolase</keyword>
<evidence type="ECO:0000259" key="5">
    <source>
        <dbReference type="PROSITE" id="PS50275"/>
    </source>
</evidence>
<dbReference type="GO" id="GO:0012505">
    <property type="term" value="C:endomembrane system"/>
    <property type="evidence" value="ECO:0007669"/>
    <property type="project" value="UniProtKB-SubCell"/>
</dbReference>
<keyword evidence="7" id="KW-1185">Reference proteome</keyword>
<evidence type="ECO:0000313" key="7">
    <source>
        <dbReference type="Proteomes" id="UP000887013"/>
    </source>
</evidence>
<organism evidence="6 7">
    <name type="scientific">Nephila pilipes</name>
    <name type="common">Giant wood spider</name>
    <name type="synonym">Nephila maculata</name>
    <dbReference type="NCBI Taxonomy" id="299642"/>
    <lineage>
        <taxon>Eukaryota</taxon>
        <taxon>Metazoa</taxon>
        <taxon>Ecdysozoa</taxon>
        <taxon>Arthropoda</taxon>
        <taxon>Chelicerata</taxon>
        <taxon>Arachnida</taxon>
        <taxon>Araneae</taxon>
        <taxon>Araneomorphae</taxon>
        <taxon>Entelegynae</taxon>
        <taxon>Araneoidea</taxon>
        <taxon>Nephilidae</taxon>
        <taxon>Nephila</taxon>
    </lineage>
</organism>
<feature type="compositionally biased region" description="Low complexity" evidence="4">
    <location>
        <begin position="796"/>
        <end position="818"/>
    </location>
</feature>
<dbReference type="PANTHER" id="PTHR45738:SF5">
    <property type="entry name" value="POLYPHOSPHOINOSITIDE PHOSPHATASE"/>
    <property type="match status" value="1"/>
</dbReference>
<evidence type="ECO:0000256" key="1">
    <source>
        <dbReference type="ARBA" id="ARBA00004308"/>
    </source>
</evidence>
<feature type="region of interest" description="Disordered" evidence="4">
    <location>
        <begin position="780"/>
        <end position="822"/>
    </location>
</feature>
<comment type="caution">
    <text evidence="6">The sequence shown here is derived from an EMBL/GenBank/DDBJ whole genome shotgun (WGS) entry which is preliminary data.</text>
</comment>
<evidence type="ECO:0000256" key="2">
    <source>
        <dbReference type="ARBA" id="ARBA00022801"/>
    </source>
</evidence>
<dbReference type="InterPro" id="IPR043573">
    <property type="entry name" value="Fig4-like"/>
</dbReference>
<dbReference type="PROSITE" id="PS50275">
    <property type="entry name" value="SAC"/>
    <property type="match status" value="1"/>
</dbReference>
<sequence>MSSKSAVAYPIVSLVQKIILYKTKTRFYLVGCNNTESKFRVLKIDRTETKELNVVDDKVEYSKREIRDLLNMIKCGNRSKQGQKFVTDLKGTISSFGIVGFIRFLEGYYLILITKRKRVAYIGHHTIYKIQDTCMVYIPNDGEKNLHPHEAKYVKLFQSMDLSSDFYFSYSYDLTHSLQYNMAVLRELASFNVSHDDDQSKSAPFWDPQLKIIEGAPEEVADNFLESLRNSVDNESSMKARGSTTSSQFDNSSEGDVVWSELRSNEDLANLPKESGQVTYGVKVKPHWRFVWNSYLLELVDLHPDWLLYITHGFVGQANLSVYGHSIYLTLIARRSQLFAGTRFLKRGTNDKGDVANEVETEQIVFDSSVSPLTVGNFTSFVQMRGSIPSQWSQDISKMVPKPPITLDIADPFCFVAGQHFNGLLHRYGSPIVVLNLVKKREQKRHESILSEEFSGVICYLNQFLPPQHQIINIGFDMAHTNKLKEASVMPRLAQIAYCVLNKTGIFHNRKEFYSQKINPHSNKKLSLGGYIRSDNSRLQTGIVRVNCVDCLDRTNTAQFALGKAALAFQLYVLGVLEDPKLEFDTDCVRMLEELYEDHGDTLALQYGGSQLVHRVKTYRKIAPLSSHSRDILQTLSRYYSNTFSDADKQNAINLFLGVYRPNKTAIPLWDLMTDFYLHNSIAAGRRICHRNLYTCWWDSKVMDSLPLAVIETRKELESSLAEIVKTHPLDSRTDGFFDHYRPFEMTSIADLLSFYMNHSMRDVMPSFTSDYSPFSVRVRPGRKRESIGEKPPNPSVTGISSTASASSGASDTDSGESSSDDNFVFLDSEESSYSLSSSRGLTFENMFSTMRQVYGTELKNPSERDTKRYKKYVNIGKYAGMSESISSESRSLSISFKLNQKSNFSNDSTRCTTLPIVSKNSIDIYTAYVAKSTEGPSTPPQKSIDLYREFVKKQRQRRSSESEDSRGDLMFEVEA</sequence>
<protein>
    <submittedName>
        <fullName evidence="6">Polyphosphoinositide phosphatase</fullName>
    </submittedName>
</protein>
<dbReference type="Pfam" id="PF02383">
    <property type="entry name" value="Syja_N"/>
    <property type="match status" value="1"/>
</dbReference>
<dbReference type="InterPro" id="IPR002013">
    <property type="entry name" value="SAC_dom"/>
</dbReference>
<evidence type="ECO:0000256" key="3">
    <source>
        <dbReference type="ARBA" id="ARBA00023136"/>
    </source>
</evidence>
<proteinExistence type="predicted"/>
<accession>A0A8X6TMP0</accession>
<dbReference type="EMBL" id="BMAW01013113">
    <property type="protein sequence ID" value="GFT32018.1"/>
    <property type="molecule type" value="Genomic_DNA"/>
</dbReference>
<keyword evidence="3" id="KW-0472">Membrane</keyword>
<dbReference type="AlphaFoldDB" id="A0A8X6TMP0"/>
<gene>
    <name evidence="6" type="primary">FIG4</name>
    <name evidence="6" type="ORF">NPIL_671601</name>
</gene>
<dbReference type="GO" id="GO:0046856">
    <property type="term" value="P:phosphatidylinositol dephosphorylation"/>
    <property type="evidence" value="ECO:0007669"/>
    <property type="project" value="InterPro"/>
</dbReference>
<reference evidence="6" key="1">
    <citation type="submission" date="2020-08" db="EMBL/GenBank/DDBJ databases">
        <title>Multicomponent nature underlies the extraordinary mechanical properties of spider dragline silk.</title>
        <authorList>
            <person name="Kono N."/>
            <person name="Nakamura H."/>
            <person name="Mori M."/>
            <person name="Yoshida Y."/>
            <person name="Ohtoshi R."/>
            <person name="Malay A.D."/>
            <person name="Moran D.A.P."/>
            <person name="Tomita M."/>
            <person name="Numata K."/>
            <person name="Arakawa K."/>
        </authorList>
    </citation>
    <scope>NUCLEOTIDE SEQUENCE</scope>
</reference>
<dbReference type="PANTHER" id="PTHR45738">
    <property type="entry name" value="POLYPHOSPHOINOSITIDE PHOSPHATASE"/>
    <property type="match status" value="1"/>
</dbReference>
<evidence type="ECO:0000313" key="6">
    <source>
        <dbReference type="EMBL" id="GFT32018.1"/>
    </source>
</evidence>
<dbReference type="GO" id="GO:0043813">
    <property type="term" value="F:phosphatidylinositol-3,5-bisphosphate 5-phosphatase activity"/>
    <property type="evidence" value="ECO:0007669"/>
    <property type="project" value="InterPro"/>
</dbReference>
<feature type="region of interest" description="Disordered" evidence="4">
    <location>
        <begin position="954"/>
        <end position="976"/>
    </location>
</feature>
<comment type="subcellular location">
    <subcellularLocation>
        <location evidence="1">Endomembrane system</location>
    </subcellularLocation>
</comment>